<dbReference type="Pfam" id="PF00480">
    <property type="entry name" value="ROK"/>
    <property type="match status" value="1"/>
</dbReference>
<gene>
    <name evidence="7" type="ORF">S06H3_12967</name>
</gene>
<organism evidence="7">
    <name type="scientific">marine sediment metagenome</name>
    <dbReference type="NCBI Taxonomy" id="412755"/>
    <lineage>
        <taxon>unclassified sequences</taxon>
        <taxon>metagenomes</taxon>
        <taxon>ecological metagenomes</taxon>
    </lineage>
</organism>
<dbReference type="EC" id="2.7.1.4" evidence="5"/>
<accession>X1MYC1</accession>
<evidence type="ECO:0000256" key="6">
    <source>
        <dbReference type="ARBA" id="ARBA00048451"/>
    </source>
</evidence>
<dbReference type="AlphaFoldDB" id="X1MYC1"/>
<dbReference type="EMBL" id="BARV01006332">
    <property type="protein sequence ID" value="GAI11369.1"/>
    <property type="molecule type" value="Genomic_DNA"/>
</dbReference>
<comment type="cofactor">
    <cofactor evidence="1">
        <name>Mg(2+)</name>
        <dbReference type="ChEBI" id="CHEBI:18420"/>
    </cofactor>
</comment>
<dbReference type="CDD" id="cd24067">
    <property type="entry name" value="ASKHA_NBD_ROK_BsFRK-like"/>
    <property type="match status" value="1"/>
</dbReference>
<keyword evidence="4" id="KW-0460">Magnesium</keyword>
<evidence type="ECO:0000256" key="3">
    <source>
        <dbReference type="ARBA" id="ARBA00022833"/>
    </source>
</evidence>
<dbReference type="FunFam" id="3.30.420.40:FF:000136">
    <property type="entry name" value="Putative fructokinase"/>
    <property type="match status" value="1"/>
</dbReference>
<dbReference type="GO" id="GO:0008865">
    <property type="term" value="F:fructokinase activity"/>
    <property type="evidence" value="ECO:0007669"/>
    <property type="project" value="UniProtKB-EC"/>
</dbReference>
<dbReference type="SUPFAM" id="SSF53067">
    <property type="entry name" value="Actin-like ATPase domain"/>
    <property type="match status" value="2"/>
</dbReference>
<dbReference type="InterPro" id="IPR043129">
    <property type="entry name" value="ATPase_NBD"/>
</dbReference>
<dbReference type="GO" id="GO:0046872">
    <property type="term" value="F:metal ion binding"/>
    <property type="evidence" value="ECO:0007669"/>
    <property type="project" value="UniProtKB-KW"/>
</dbReference>
<name>X1MYC1_9ZZZZ</name>
<evidence type="ECO:0000256" key="2">
    <source>
        <dbReference type="ARBA" id="ARBA00022723"/>
    </source>
</evidence>
<keyword evidence="3" id="KW-0862">Zinc</keyword>
<dbReference type="Gene3D" id="3.30.420.40">
    <property type="match status" value="2"/>
</dbReference>
<dbReference type="InterPro" id="IPR000600">
    <property type="entry name" value="ROK"/>
</dbReference>
<dbReference type="PANTHER" id="PTHR42742">
    <property type="entry name" value="TRANSCRIPTIONAL REPRESSOR MPRA"/>
    <property type="match status" value="1"/>
</dbReference>
<dbReference type="PANTHER" id="PTHR42742:SF3">
    <property type="entry name" value="FRUCTOKINASE"/>
    <property type="match status" value="1"/>
</dbReference>
<protein>
    <recommendedName>
        <fullName evidence="5">fructokinase</fullName>
        <ecNumber evidence="5">2.7.1.4</ecNumber>
    </recommendedName>
</protein>
<reference evidence="7" key="1">
    <citation type="journal article" date="2014" name="Front. Microbiol.">
        <title>High frequency of phylogenetically diverse reductive dehalogenase-homologous genes in deep subseafloor sedimentary metagenomes.</title>
        <authorList>
            <person name="Kawai M."/>
            <person name="Futagami T."/>
            <person name="Toyoda A."/>
            <person name="Takaki Y."/>
            <person name="Nishi S."/>
            <person name="Hori S."/>
            <person name="Arai W."/>
            <person name="Tsubouchi T."/>
            <person name="Morono Y."/>
            <person name="Uchiyama I."/>
            <person name="Ito T."/>
            <person name="Fujiyama A."/>
            <person name="Inagaki F."/>
            <person name="Takami H."/>
        </authorList>
    </citation>
    <scope>NUCLEOTIDE SEQUENCE</scope>
    <source>
        <strain evidence="7">Expedition CK06-06</strain>
    </source>
</reference>
<comment type="catalytic activity">
    <reaction evidence="6">
        <text>D-fructose + ATP = D-fructose 6-phosphate + ADP + H(+)</text>
        <dbReference type="Rhea" id="RHEA:16125"/>
        <dbReference type="ChEBI" id="CHEBI:15378"/>
        <dbReference type="ChEBI" id="CHEBI:30616"/>
        <dbReference type="ChEBI" id="CHEBI:37721"/>
        <dbReference type="ChEBI" id="CHEBI:61527"/>
        <dbReference type="ChEBI" id="CHEBI:456216"/>
        <dbReference type="EC" id="2.7.1.4"/>
    </reaction>
</comment>
<dbReference type="InterPro" id="IPR051804">
    <property type="entry name" value="Carb_Metab_Reg_Kinase/Isom"/>
</dbReference>
<proteinExistence type="predicted"/>
<feature type="non-terminal residue" evidence="7">
    <location>
        <position position="1"/>
    </location>
</feature>
<evidence type="ECO:0000256" key="1">
    <source>
        <dbReference type="ARBA" id="ARBA00001946"/>
    </source>
</evidence>
<evidence type="ECO:0000313" key="7">
    <source>
        <dbReference type="EMBL" id="GAI11369.1"/>
    </source>
</evidence>
<keyword evidence="2" id="KW-0479">Metal-binding</keyword>
<sequence>GSFGPLDLDSDSPTYGYLTTTPKPGWANTDLVSPIREALDLPLGFDTDVNTAALGESRWGAAQGLSDFIYLTIGTGIGGGGMVNAGLIHGLVHPEMGHLRIPHDWEADPFPGVCPYHGDCLEGLATGLAIEARWGQKGETLPRDHPAWQLEAHYLALGLVNLICTLSPKRIIIGGGVMDQDQLFPMIRVKVQELLSDYISAQEILEHIDHYIVPPQLGSQAGVLGAIALAHHAAEDLA</sequence>
<evidence type="ECO:0000256" key="4">
    <source>
        <dbReference type="ARBA" id="ARBA00022842"/>
    </source>
</evidence>
<evidence type="ECO:0000256" key="5">
    <source>
        <dbReference type="ARBA" id="ARBA00038887"/>
    </source>
</evidence>
<comment type="caution">
    <text evidence="7">The sequence shown here is derived from an EMBL/GenBank/DDBJ whole genome shotgun (WGS) entry which is preliminary data.</text>
</comment>